<accession>S7WVP5</accession>
<protein>
    <submittedName>
        <fullName evidence="1">Uncharacterized protein</fullName>
    </submittedName>
</protein>
<dbReference type="Proteomes" id="UP000014974">
    <property type="component" value="Unassembled WGS sequence"/>
</dbReference>
<dbReference type="AlphaFoldDB" id="S7WVP5"/>
<reference evidence="1 2" key="1">
    <citation type="journal article" date="2013" name="Genome Announc.">
        <title>Draft Genome Sequence of Cyclobacterium qasimii Strain M12-11BT, Isolated from Arctic Marine Sediment.</title>
        <authorList>
            <person name="Shivaji S."/>
            <person name="Ara S."/>
            <person name="Singh A."/>
            <person name="Kumar Pinnaka A."/>
        </authorList>
    </citation>
    <scope>NUCLEOTIDE SEQUENCE [LARGE SCALE GENOMIC DNA]</scope>
    <source>
        <strain evidence="1 2">M12-11B</strain>
    </source>
</reference>
<sequence>MAPKKRQNNIYNIFLTHFKSLSNSITSNAQDGLIKSKPYF</sequence>
<gene>
    <name evidence="1" type="ORF">ADICYQ_2858</name>
</gene>
<evidence type="ECO:0000313" key="1">
    <source>
        <dbReference type="EMBL" id="EPR68138.1"/>
    </source>
</evidence>
<comment type="caution">
    <text evidence="1">The sequence shown here is derived from an EMBL/GenBank/DDBJ whole genome shotgun (WGS) entry which is preliminary data.</text>
</comment>
<proteinExistence type="predicted"/>
<dbReference type="EMBL" id="ATNM01000109">
    <property type="protein sequence ID" value="EPR68138.1"/>
    <property type="molecule type" value="Genomic_DNA"/>
</dbReference>
<organism evidence="1 2">
    <name type="scientific">Cyclobacterium qasimii M12-11B</name>
    <dbReference type="NCBI Taxonomy" id="641524"/>
    <lineage>
        <taxon>Bacteria</taxon>
        <taxon>Pseudomonadati</taxon>
        <taxon>Bacteroidota</taxon>
        <taxon>Cytophagia</taxon>
        <taxon>Cytophagales</taxon>
        <taxon>Cyclobacteriaceae</taxon>
        <taxon>Cyclobacterium</taxon>
    </lineage>
</organism>
<dbReference type="STRING" id="641524.ADICYQ_2858"/>
<name>S7WVP5_9BACT</name>
<evidence type="ECO:0000313" key="2">
    <source>
        <dbReference type="Proteomes" id="UP000014974"/>
    </source>
</evidence>